<proteinExistence type="predicted"/>
<dbReference type="AlphaFoldDB" id="A0A2P4Z261"/>
<reference evidence="2 3" key="1">
    <citation type="submission" date="2014-04" db="EMBL/GenBank/DDBJ databases">
        <title>Comparative Genomics of Cryptosporidium Species.</title>
        <authorList>
            <person name="Silva J.C."/>
            <person name="Su Q."/>
            <person name="Chalmers R."/>
            <person name="Chibucos M.C."/>
            <person name="Elwin K."/>
            <person name="Godinez A."/>
            <person name="Guo F."/>
            <person name="Huynh K."/>
            <person name="Orvis J."/>
            <person name="Ott S."/>
            <person name="Sadzewicz L."/>
            <person name="Sengamalay N."/>
            <person name="Shetty A."/>
            <person name="Sun M."/>
            <person name="Tallon L."/>
            <person name="Xiao L."/>
            <person name="Zhang H."/>
            <person name="Fraser C.M."/>
            <person name="Zhu G."/>
            <person name="Kissinger J."/>
            <person name="Widmer G."/>
        </authorList>
    </citation>
    <scope>NUCLEOTIDE SEQUENCE [LARGE SCALE GENOMIC DNA]</scope>
    <source>
        <strain evidence="2 3">UKMEL1</strain>
    </source>
</reference>
<evidence type="ECO:0000256" key="1">
    <source>
        <dbReference type="SAM" id="Phobius"/>
    </source>
</evidence>
<dbReference type="EMBL" id="JIBK01000039">
    <property type="protein sequence ID" value="POM84109.1"/>
    <property type="molecule type" value="Genomic_DNA"/>
</dbReference>
<dbReference type="Proteomes" id="UP000236928">
    <property type="component" value="Unassembled WGS sequence"/>
</dbReference>
<comment type="caution">
    <text evidence="2">The sequence shown here is derived from an EMBL/GenBank/DDBJ whole genome shotgun (WGS) entry which is preliminary data.</text>
</comment>
<keyword evidence="3" id="KW-1185">Reference proteome</keyword>
<name>A0A2P4Z261_9CRYT</name>
<keyword evidence="1" id="KW-1133">Transmembrane helix</keyword>
<dbReference type="OrthoDB" id="340238at2759"/>
<feature type="transmembrane region" description="Helical" evidence="1">
    <location>
        <begin position="7"/>
        <end position="24"/>
    </location>
</feature>
<keyword evidence="1" id="KW-0472">Membrane</keyword>
<protein>
    <submittedName>
        <fullName evidence="2">Uncharacterized protein</fullName>
    </submittedName>
</protein>
<sequence length="599" mass="70706">MNSNKHIFCHIIPLLLYIILAIPLKSNAPIHNVSIQYKHSFAKIRDDYTRLDIERGSDLVRKSREALQVSIFTYFMAQKKLSEMRILGVHPNSNEYRIAEDYYRYALNSMKMAKDDWENNLKSAPIFTYRKDHITNYKTRGANNYDLNSLFLLTGRDYSGERGIDFQVDTYEDSEPIYLPIPTQKKLNKEIINNLNLGFEFSDLPLKLTKTINDRENNRKQNRFGNKGRQLKNSYKNIPTLENLSYNNKLNGDFFSFEKLIGNRKDDDSLRSIDKYIDDNSPTNQFSTPDFIKSKEFLDIKSINNQNLMSKSFKSNEMLIKQNKDENLKRRRSRGVLDREPEIPTDVAIQIERKLGGPLKFIDISLKDLNKDKDLKIIFMQYIKSTLRCIQLYEFKPAFEELFHCSKNQLDLSFKLLQKLADLKINYKYHKNDPTYIKKKFNINYVDWSEGADKTEEYDKFFNHLVSCGIFRSNTTNTTNTSNTANNTSTDIRIEQFNDGPDTKINFENAFEFNYIPVYLDRFMDRYGFTEEEYIADKRLANAVNHLAALEAEFINRTENNERVEHSEIYNYKMLTDFIPTEIFKWRAQRPIFNETEKN</sequence>
<keyword evidence="1" id="KW-0812">Transmembrane</keyword>
<evidence type="ECO:0000313" key="2">
    <source>
        <dbReference type="EMBL" id="POM84109.1"/>
    </source>
</evidence>
<organism evidence="2 3">
    <name type="scientific">Cryptosporidium meleagridis</name>
    <dbReference type="NCBI Taxonomy" id="93969"/>
    <lineage>
        <taxon>Eukaryota</taxon>
        <taxon>Sar</taxon>
        <taxon>Alveolata</taxon>
        <taxon>Apicomplexa</taxon>
        <taxon>Conoidasida</taxon>
        <taxon>Coccidia</taxon>
        <taxon>Eucoccidiorida</taxon>
        <taxon>Eimeriorina</taxon>
        <taxon>Cryptosporidiidae</taxon>
        <taxon>Cryptosporidium</taxon>
    </lineage>
</organism>
<gene>
    <name evidence="2" type="ORF">CmeUKMEL1_10750</name>
</gene>
<accession>A0A2P4Z261</accession>
<evidence type="ECO:0000313" key="3">
    <source>
        <dbReference type="Proteomes" id="UP000236928"/>
    </source>
</evidence>
<dbReference type="VEuPathDB" id="CryptoDB:CmeUKMEL1_10750"/>